<reference evidence="1 2" key="1">
    <citation type="journal article" date="2022" name="Plant J.">
        <title>Chromosome-level genome of Camellia lanceoleosa provides a valuable resource for understanding genome evolution and self-incompatibility.</title>
        <authorList>
            <person name="Gong W."/>
            <person name="Xiao S."/>
            <person name="Wang L."/>
            <person name="Liao Z."/>
            <person name="Chang Y."/>
            <person name="Mo W."/>
            <person name="Hu G."/>
            <person name="Li W."/>
            <person name="Zhao G."/>
            <person name="Zhu H."/>
            <person name="Hu X."/>
            <person name="Ji K."/>
            <person name="Xiang X."/>
            <person name="Song Q."/>
            <person name="Yuan D."/>
            <person name="Jin S."/>
            <person name="Zhang L."/>
        </authorList>
    </citation>
    <scope>NUCLEOTIDE SEQUENCE [LARGE SCALE GENOMIC DNA]</scope>
    <source>
        <strain evidence="1">SQ_2022a</strain>
    </source>
</reference>
<dbReference type="EMBL" id="CM045766">
    <property type="protein sequence ID" value="KAI8003361.1"/>
    <property type="molecule type" value="Genomic_DNA"/>
</dbReference>
<protein>
    <submittedName>
        <fullName evidence="1">Uncharacterized protein</fullName>
    </submittedName>
</protein>
<evidence type="ECO:0000313" key="2">
    <source>
        <dbReference type="Proteomes" id="UP001060215"/>
    </source>
</evidence>
<name>A0ACC0GR11_9ERIC</name>
<accession>A0ACC0GR11</accession>
<sequence>MSGCGEHHHPFGHGVHNLGHHSPGGHNEHDSSAACHGGRHHGHSWGHLIYQHHGHGWGHHIHHVHSEHHGHGGHGGCHHGGCHSHGVRHHGHGGGSSGKTPHCNGRRGGHSKGHYHHVVIVEHVSAPEIATTSG</sequence>
<keyword evidence="2" id="KW-1185">Reference proteome</keyword>
<dbReference type="Proteomes" id="UP001060215">
    <property type="component" value="Chromosome 9"/>
</dbReference>
<organism evidence="1 2">
    <name type="scientific">Camellia lanceoleosa</name>
    <dbReference type="NCBI Taxonomy" id="1840588"/>
    <lineage>
        <taxon>Eukaryota</taxon>
        <taxon>Viridiplantae</taxon>
        <taxon>Streptophyta</taxon>
        <taxon>Embryophyta</taxon>
        <taxon>Tracheophyta</taxon>
        <taxon>Spermatophyta</taxon>
        <taxon>Magnoliopsida</taxon>
        <taxon>eudicotyledons</taxon>
        <taxon>Gunneridae</taxon>
        <taxon>Pentapetalae</taxon>
        <taxon>asterids</taxon>
        <taxon>Ericales</taxon>
        <taxon>Theaceae</taxon>
        <taxon>Camellia</taxon>
    </lineage>
</organism>
<comment type="caution">
    <text evidence="1">The sequence shown here is derived from an EMBL/GenBank/DDBJ whole genome shotgun (WGS) entry which is preliminary data.</text>
</comment>
<evidence type="ECO:0000313" key="1">
    <source>
        <dbReference type="EMBL" id="KAI8003361.1"/>
    </source>
</evidence>
<gene>
    <name evidence="1" type="ORF">LOK49_LG08G02760</name>
</gene>
<proteinExistence type="predicted"/>